<feature type="coiled-coil region" evidence="1">
    <location>
        <begin position="2"/>
        <end position="36"/>
    </location>
</feature>
<accession>A0A5J4W0H8</accession>
<keyword evidence="1" id="KW-0175">Coiled coil</keyword>
<dbReference type="EMBL" id="SNRW01004040">
    <property type="protein sequence ID" value="KAA6388292.1"/>
    <property type="molecule type" value="Genomic_DNA"/>
</dbReference>
<dbReference type="AlphaFoldDB" id="A0A5J4W0H8"/>
<dbReference type="Proteomes" id="UP000324800">
    <property type="component" value="Unassembled WGS sequence"/>
</dbReference>
<sequence length="281" mass="31748">MKQEKEKDLEIAQKKIEEKDKEIARLQSLLAHSSKQQEQQSPYVQIVSVPTVDEQGYESYPAQPDAQYLQAIYQQHAYQQNKIPYQNQIPTISQVPVKQTIPSNTESNSEQMNSKFNPVSDSIPFTIQVPSPESTKVEGYTYTSTQCNYQTFPISPTVGVMKSGLVVPIYNYPGIEPYAKDCAAFNCRGIVEQNEEEESGNKKLKEGDIITIEVNLLETPRTAHLFINGQQQPVFVSGLPESIQFWFFLNYGGGSVTVLSLKKLNVPTVTKIPDEKEMKWT</sequence>
<reference evidence="2 3" key="1">
    <citation type="submission" date="2019-03" db="EMBL/GenBank/DDBJ databases">
        <title>Single cell metagenomics reveals metabolic interactions within the superorganism composed of flagellate Streblomastix strix and complex community of Bacteroidetes bacteria on its surface.</title>
        <authorList>
            <person name="Treitli S.C."/>
            <person name="Kolisko M."/>
            <person name="Husnik F."/>
            <person name="Keeling P."/>
            <person name="Hampl V."/>
        </authorList>
    </citation>
    <scope>NUCLEOTIDE SEQUENCE [LARGE SCALE GENOMIC DNA]</scope>
    <source>
        <strain evidence="2">ST1C</strain>
    </source>
</reference>
<proteinExistence type="predicted"/>
<protein>
    <submittedName>
        <fullName evidence="2">Uncharacterized protein</fullName>
    </submittedName>
</protein>
<gene>
    <name evidence="2" type="ORF">EZS28_016181</name>
</gene>
<comment type="caution">
    <text evidence="2">The sequence shown here is derived from an EMBL/GenBank/DDBJ whole genome shotgun (WGS) entry which is preliminary data.</text>
</comment>
<evidence type="ECO:0000256" key="1">
    <source>
        <dbReference type="SAM" id="Coils"/>
    </source>
</evidence>
<evidence type="ECO:0000313" key="3">
    <source>
        <dbReference type="Proteomes" id="UP000324800"/>
    </source>
</evidence>
<name>A0A5J4W0H8_9EUKA</name>
<evidence type="ECO:0000313" key="2">
    <source>
        <dbReference type="EMBL" id="KAA6388292.1"/>
    </source>
</evidence>
<organism evidence="2 3">
    <name type="scientific">Streblomastix strix</name>
    <dbReference type="NCBI Taxonomy" id="222440"/>
    <lineage>
        <taxon>Eukaryota</taxon>
        <taxon>Metamonada</taxon>
        <taxon>Preaxostyla</taxon>
        <taxon>Oxymonadida</taxon>
        <taxon>Streblomastigidae</taxon>
        <taxon>Streblomastix</taxon>
    </lineage>
</organism>